<name>A0A1Y2AN15_9TREE</name>
<feature type="region of interest" description="Disordered" evidence="1">
    <location>
        <begin position="88"/>
        <end position="143"/>
    </location>
</feature>
<dbReference type="GO" id="GO:0007030">
    <property type="term" value="P:Golgi organization"/>
    <property type="evidence" value="ECO:0007669"/>
    <property type="project" value="TreeGrafter"/>
</dbReference>
<dbReference type="InParanoid" id="A0A1Y2AN15"/>
<dbReference type="Pfam" id="PF05742">
    <property type="entry name" value="TANGO2"/>
    <property type="match status" value="1"/>
</dbReference>
<comment type="caution">
    <text evidence="2">The sequence shown here is derived from an EMBL/GenBank/DDBJ whole genome shotgun (WGS) entry which is preliminary data.</text>
</comment>
<evidence type="ECO:0000313" key="2">
    <source>
        <dbReference type="EMBL" id="ORY23949.1"/>
    </source>
</evidence>
<dbReference type="PANTHER" id="PTHR17985:SF8">
    <property type="entry name" value="TRANSPORT AND GOLGI ORGANIZATION PROTEIN 2 HOMOLOG"/>
    <property type="match status" value="1"/>
</dbReference>
<dbReference type="EMBL" id="MCFC01000074">
    <property type="protein sequence ID" value="ORY23949.1"/>
    <property type="molecule type" value="Genomic_DNA"/>
</dbReference>
<protein>
    <submittedName>
        <fullName evidence="2">NRDE protein-domain-containing protein</fullName>
    </submittedName>
</protein>
<dbReference type="PANTHER" id="PTHR17985">
    <property type="entry name" value="SER/THR-RICH PROTEIN T10 IN DGCR REGION"/>
    <property type="match status" value="1"/>
</dbReference>
<accession>A0A1Y2AN15</accession>
<dbReference type="GO" id="GO:0009306">
    <property type="term" value="P:protein secretion"/>
    <property type="evidence" value="ECO:0007669"/>
    <property type="project" value="TreeGrafter"/>
</dbReference>
<organism evidence="2 3">
    <name type="scientific">Naematelia encephala</name>
    <dbReference type="NCBI Taxonomy" id="71784"/>
    <lineage>
        <taxon>Eukaryota</taxon>
        <taxon>Fungi</taxon>
        <taxon>Dikarya</taxon>
        <taxon>Basidiomycota</taxon>
        <taxon>Agaricomycotina</taxon>
        <taxon>Tremellomycetes</taxon>
        <taxon>Tremellales</taxon>
        <taxon>Naemateliaceae</taxon>
        <taxon>Naematelia</taxon>
    </lineage>
</organism>
<gene>
    <name evidence="2" type="ORF">BCR39DRAFT_472803</name>
</gene>
<feature type="compositionally biased region" description="Low complexity" evidence="1">
    <location>
        <begin position="113"/>
        <end position="143"/>
    </location>
</feature>
<reference evidence="2 3" key="1">
    <citation type="submission" date="2016-07" db="EMBL/GenBank/DDBJ databases">
        <title>Pervasive Adenine N6-methylation of Active Genes in Fungi.</title>
        <authorList>
            <consortium name="DOE Joint Genome Institute"/>
            <person name="Mondo S.J."/>
            <person name="Dannebaum R.O."/>
            <person name="Kuo R.C."/>
            <person name="Labutti K."/>
            <person name="Haridas S."/>
            <person name="Kuo A."/>
            <person name="Salamov A."/>
            <person name="Ahrendt S.R."/>
            <person name="Lipzen A."/>
            <person name="Sullivan W."/>
            <person name="Andreopoulos W.B."/>
            <person name="Clum A."/>
            <person name="Lindquist E."/>
            <person name="Daum C."/>
            <person name="Ramamoorthy G.K."/>
            <person name="Gryganskyi A."/>
            <person name="Culley D."/>
            <person name="Magnuson J.K."/>
            <person name="James T.Y."/>
            <person name="O'Malley M.A."/>
            <person name="Stajich J.E."/>
            <person name="Spatafora J.W."/>
            <person name="Visel A."/>
            <person name="Grigoriev I.V."/>
        </authorList>
    </citation>
    <scope>NUCLEOTIDE SEQUENCE [LARGE SCALE GENOMIC DNA]</scope>
    <source>
        <strain evidence="2 3">68-887.2</strain>
    </source>
</reference>
<dbReference type="OrthoDB" id="191601at2759"/>
<proteinExistence type="predicted"/>
<dbReference type="GO" id="GO:0005794">
    <property type="term" value="C:Golgi apparatus"/>
    <property type="evidence" value="ECO:0007669"/>
    <property type="project" value="TreeGrafter"/>
</dbReference>
<dbReference type="InterPro" id="IPR008551">
    <property type="entry name" value="TANGO2"/>
</dbReference>
<dbReference type="AlphaFoldDB" id="A0A1Y2AN15"/>
<dbReference type="Proteomes" id="UP000193986">
    <property type="component" value="Unassembled WGS sequence"/>
</dbReference>
<dbReference type="STRING" id="71784.A0A1Y2AN15"/>
<keyword evidence="3" id="KW-1185">Reference proteome</keyword>
<evidence type="ECO:0000256" key="1">
    <source>
        <dbReference type="SAM" id="MobiDB-lite"/>
    </source>
</evidence>
<sequence length="348" mass="38288">MCIVFYTISQAGYQLILASNRDEYLDRPALPAAWHSFEPLNRPNIDSNQVGNDHWVLSGRDLASSQGGTWLGMTRDLRIAVITNIRQPVHAPLPNPPSRGQLLKDFLAPKPPSSSSTPPSTSSSLPSVHESSSSLPSVHESSSSLPSVHEYLSTHQSSADKYEGFNLLLFKLSTTDQGKWIQPEIGYLSNRPETTLVDINSPTTTTTITDTSIHGLSNSPLATPWPKVVEGEQRMKVALNEWTRSNQGENELLKRMLGILQQTKPLESLADTTTCTCLQPLLVGQDPDNPLKNNTQGRWYGTRVSTVILVRDDGQVTFVERDISVLGPDGSAVKGTDERKFTFNALQK</sequence>
<evidence type="ECO:0000313" key="3">
    <source>
        <dbReference type="Proteomes" id="UP000193986"/>
    </source>
</evidence>